<protein>
    <submittedName>
        <fullName evidence="1">Hydrogenase/urease nickel incorporation protein</fullName>
    </submittedName>
</protein>
<evidence type="ECO:0000313" key="1">
    <source>
        <dbReference type="EMBL" id="DAE33443.1"/>
    </source>
</evidence>
<reference evidence="1" key="1">
    <citation type="journal article" date="2021" name="Proc. Natl. Acad. Sci. U.S.A.">
        <title>A Catalog of Tens of Thousands of Viruses from Human Metagenomes Reveals Hidden Associations with Chronic Diseases.</title>
        <authorList>
            <person name="Tisza M.J."/>
            <person name="Buck C.B."/>
        </authorList>
    </citation>
    <scope>NUCLEOTIDE SEQUENCE</scope>
    <source>
        <strain evidence="1">CtQ5V6</strain>
    </source>
</reference>
<organism evidence="1">
    <name type="scientific">virus sp. ctQ5V6</name>
    <dbReference type="NCBI Taxonomy" id="2825815"/>
    <lineage>
        <taxon>Viruses</taxon>
    </lineage>
</organism>
<sequence>MSICRYCGREFEPRHKNQLDCSSRCTNRLNFSVTMERRGKTIYYKTCPKCGLNFRSMSDKREFCFECLPSPNGRHKDVEARKPRKRIHTINQVNKAARKSGVSYGKYVAAQNMKPFERRDRVGLSEIPAGKGD</sequence>
<dbReference type="EMBL" id="BK059134">
    <property type="protein sequence ID" value="DAE33443.1"/>
    <property type="molecule type" value="Genomic_DNA"/>
</dbReference>
<accession>A0A8S5RQI1</accession>
<proteinExistence type="predicted"/>
<name>A0A8S5RQI1_9VIRU</name>